<evidence type="ECO:0000313" key="4">
    <source>
        <dbReference type="Proteomes" id="UP000507470"/>
    </source>
</evidence>
<feature type="domain" description="Integrase zinc-binding" evidence="2">
    <location>
        <begin position="106"/>
        <end position="143"/>
    </location>
</feature>
<dbReference type="InterPro" id="IPR041588">
    <property type="entry name" value="Integrase_H2C2"/>
</dbReference>
<dbReference type="AlphaFoldDB" id="A0A6J8AT94"/>
<dbReference type="SUPFAM" id="SSF56672">
    <property type="entry name" value="DNA/RNA polymerases"/>
    <property type="match status" value="1"/>
</dbReference>
<dbReference type="Pfam" id="PF17921">
    <property type="entry name" value="Integrase_H2C2"/>
    <property type="match status" value="1"/>
</dbReference>
<dbReference type="Proteomes" id="UP000507470">
    <property type="component" value="Unassembled WGS sequence"/>
</dbReference>
<dbReference type="InterPro" id="IPR050951">
    <property type="entry name" value="Retrovirus_Pol_polyprotein"/>
</dbReference>
<organism evidence="3 4">
    <name type="scientific">Mytilus coruscus</name>
    <name type="common">Sea mussel</name>
    <dbReference type="NCBI Taxonomy" id="42192"/>
    <lineage>
        <taxon>Eukaryota</taxon>
        <taxon>Metazoa</taxon>
        <taxon>Spiralia</taxon>
        <taxon>Lophotrochozoa</taxon>
        <taxon>Mollusca</taxon>
        <taxon>Bivalvia</taxon>
        <taxon>Autobranchia</taxon>
        <taxon>Pteriomorphia</taxon>
        <taxon>Mytilida</taxon>
        <taxon>Mytiloidea</taxon>
        <taxon>Mytilidae</taxon>
        <taxon>Mytilinae</taxon>
        <taxon>Mytilus</taxon>
    </lineage>
</organism>
<dbReference type="InterPro" id="IPR043502">
    <property type="entry name" value="DNA/RNA_pol_sf"/>
</dbReference>
<evidence type="ECO:0000313" key="3">
    <source>
        <dbReference type="EMBL" id="CAC5373744.1"/>
    </source>
</evidence>
<evidence type="ECO:0000259" key="2">
    <source>
        <dbReference type="Pfam" id="PF17921"/>
    </source>
</evidence>
<sequence>MQHQIKLSDDKPVAQPYRRIPPSQYEEVKAHIKDLLAKNIIKESISPYTTDVPTDLRVIAYQRTVESIENEVEEKHEQPDKDGIFKGYVIKKVTDPQQGETHQFVVPEALQKQVLEMLHEQAGHQEIERTTSLIRLRCYWTECSKISTITARHANVVMLQRCHVRAYQFQ</sequence>
<name>A0A6J8AT94_MYTCO</name>
<gene>
    <name evidence="3" type="ORF">MCOR_11384</name>
</gene>
<protein>
    <recommendedName>
        <fullName evidence="2">Integrase zinc-binding domain-containing protein</fullName>
    </recommendedName>
</protein>
<dbReference type="FunFam" id="1.10.340.70:FF:000001">
    <property type="entry name" value="Retrovirus-related Pol polyprotein from transposon gypsy-like Protein"/>
    <property type="match status" value="1"/>
</dbReference>
<feature type="compositionally biased region" description="Basic and acidic residues" evidence="1">
    <location>
        <begin position="1"/>
        <end position="12"/>
    </location>
</feature>
<accession>A0A6J8AT94</accession>
<proteinExistence type="predicted"/>
<dbReference type="EMBL" id="CACVKT020001960">
    <property type="protein sequence ID" value="CAC5373744.1"/>
    <property type="molecule type" value="Genomic_DNA"/>
</dbReference>
<reference evidence="3 4" key="1">
    <citation type="submission" date="2020-06" db="EMBL/GenBank/DDBJ databases">
        <authorList>
            <person name="Li R."/>
            <person name="Bekaert M."/>
        </authorList>
    </citation>
    <scope>NUCLEOTIDE SEQUENCE [LARGE SCALE GENOMIC DNA]</scope>
    <source>
        <strain evidence="4">wild</strain>
    </source>
</reference>
<dbReference type="Gene3D" id="3.10.10.10">
    <property type="entry name" value="HIV Type 1 Reverse Transcriptase, subunit A, domain 1"/>
    <property type="match status" value="1"/>
</dbReference>
<dbReference type="PANTHER" id="PTHR37984:SF15">
    <property type="entry name" value="INTEGRASE CATALYTIC DOMAIN-CONTAINING PROTEIN"/>
    <property type="match status" value="1"/>
</dbReference>
<keyword evidence="4" id="KW-1185">Reference proteome</keyword>
<dbReference type="OrthoDB" id="6262013at2759"/>
<feature type="region of interest" description="Disordered" evidence="1">
    <location>
        <begin position="1"/>
        <end position="22"/>
    </location>
</feature>
<dbReference type="PANTHER" id="PTHR37984">
    <property type="entry name" value="PROTEIN CBG26694"/>
    <property type="match status" value="1"/>
</dbReference>
<evidence type="ECO:0000256" key="1">
    <source>
        <dbReference type="SAM" id="MobiDB-lite"/>
    </source>
</evidence>
<dbReference type="Gene3D" id="1.10.340.70">
    <property type="match status" value="1"/>
</dbReference>